<dbReference type="EMBL" id="BSXW01000251">
    <property type="protein sequence ID" value="GMF16431.1"/>
    <property type="molecule type" value="Genomic_DNA"/>
</dbReference>
<protein>
    <submittedName>
        <fullName evidence="2">Unnamed protein product</fullName>
    </submittedName>
</protein>
<evidence type="ECO:0000313" key="2">
    <source>
        <dbReference type="EMBL" id="GMF16431.1"/>
    </source>
</evidence>
<name>A0A9W6TN41_9STRA</name>
<evidence type="ECO:0000313" key="3">
    <source>
        <dbReference type="Proteomes" id="UP001165083"/>
    </source>
</evidence>
<evidence type="ECO:0000256" key="1">
    <source>
        <dbReference type="SAM" id="MobiDB-lite"/>
    </source>
</evidence>
<accession>A0A9W6TN41</accession>
<proteinExistence type="predicted"/>
<gene>
    <name evidence="2" type="ORF">Plil01_000585000</name>
</gene>
<reference evidence="2" key="1">
    <citation type="submission" date="2023-04" db="EMBL/GenBank/DDBJ databases">
        <title>Phytophthora lilii NBRC 32176.</title>
        <authorList>
            <person name="Ichikawa N."/>
            <person name="Sato H."/>
            <person name="Tonouchi N."/>
        </authorList>
    </citation>
    <scope>NUCLEOTIDE SEQUENCE</scope>
    <source>
        <strain evidence="2">NBRC 32176</strain>
    </source>
</reference>
<feature type="compositionally biased region" description="Low complexity" evidence="1">
    <location>
        <begin position="84"/>
        <end position="101"/>
    </location>
</feature>
<comment type="caution">
    <text evidence="2">The sequence shown here is derived from an EMBL/GenBank/DDBJ whole genome shotgun (WGS) entry which is preliminary data.</text>
</comment>
<dbReference type="Proteomes" id="UP001165083">
    <property type="component" value="Unassembled WGS sequence"/>
</dbReference>
<organism evidence="2 3">
    <name type="scientific">Phytophthora lilii</name>
    <dbReference type="NCBI Taxonomy" id="2077276"/>
    <lineage>
        <taxon>Eukaryota</taxon>
        <taxon>Sar</taxon>
        <taxon>Stramenopiles</taxon>
        <taxon>Oomycota</taxon>
        <taxon>Peronosporomycetes</taxon>
        <taxon>Peronosporales</taxon>
        <taxon>Peronosporaceae</taxon>
        <taxon>Phytophthora</taxon>
    </lineage>
</organism>
<dbReference type="AlphaFoldDB" id="A0A9W6TN41"/>
<sequence>MTYDDSDVREDTDVGAVVTVAMPTDRSDLAGICADVDMNDGLGDGTASSVRRRGAPRDCATGAGGGRTPPVVKARLRTDSLARASSSSSPASSASPSSSGR</sequence>
<feature type="region of interest" description="Disordered" evidence="1">
    <location>
        <begin position="41"/>
        <end position="101"/>
    </location>
</feature>
<keyword evidence="3" id="KW-1185">Reference proteome</keyword>